<dbReference type="KEGG" id="goy:GLS_c02510"/>
<organism evidence="2 3">
    <name type="scientific">Gluconobacter oxydans DSM 3504</name>
    <dbReference type="NCBI Taxonomy" id="1288313"/>
    <lineage>
        <taxon>Bacteria</taxon>
        <taxon>Pseudomonadati</taxon>
        <taxon>Pseudomonadota</taxon>
        <taxon>Alphaproteobacteria</taxon>
        <taxon>Acetobacterales</taxon>
        <taxon>Acetobacteraceae</taxon>
        <taxon>Gluconobacter</taxon>
    </lineage>
</organism>
<dbReference type="HOGENOM" id="CLU_1882808_0_0_5"/>
<reference evidence="2 3" key="1">
    <citation type="journal article" date="2015" name="Appl. Microbiol. Biotechnol.">
        <title>The consequence of an additional NADH dehydrogenase paralog on the growth of Gluconobacter oxydans DSM3504.</title>
        <authorList>
            <person name="Kostner D."/>
            <person name="Luchterhand B."/>
            <person name="Junker A."/>
            <person name="Volland S."/>
            <person name="Daniel R."/>
            <person name="Buchs J."/>
            <person name="Liebl W."/>
            <person name="Ehrenreich A."/>
        </authorList>
    </citation>
    <scope>NUCLEOTIDE SEQUENCE [LARGE SCALE GENOMIC DNA]</scope>
    <source>
        <strain evidence="2">DSM 3504</strain>
    </source>
</reference>
<dbReference type="EMBL" id="CP004373">
    <property type="protein sequence ID" value="AHK70168.1"/>
    <property type="molecule type" value="Genomic_DNA"/>
</dbReference>
<protein>
    <submittedName>
        <fullName evidence="2">Uncharacterized protein</fullName>
    </submittedName>
</protein>
<evidence type="ECO:0000313" key="3">
    <source>
        <dbReference type="Proteomes" id="UP000031656"/>
    </source>
</evidence>
<accession>A0A067Z1E2</accession>
<name>A0A067Z1E2_GLUOY</name>
<dbReference type="Proteomes" id="UP000031656">
    <property type="component" value="Chromosome"/>
</dbReference>
<feature type="compositionally biased region" description="Basic and acidic residues" evidence="1">
    <location>
        <begin position="7"/>
        <end position="16"/>
    </location>
</feature>
<proteinExistence type="predicted"/>
<evidence type="ECO:0000313" key="2">
    <source>
        <dbReference type="EMBL" id="AHK70168.1"/>
    </source>
</evidence>
<feature type="region of interest" description="Disordered" evidence="1">
    <location>
        <begin position="1"/>
        <end position="23"/>
    </location>
</feature>
<gene>
    <name evidence="2" type="ORF">GLS_c02510</name>
</gene>
<sequence length="144" mass="16178">MPNTDPLRQDHQERPDPGMGSRTSLPVHYPVFMIPSRQEMDQLLLSWDKPFLALSAESAGNAFGVPWWLEVVGSRAGQSILDCGASPAIARQALDAGIGWAICRVNPAQFRALETYNDYRGRILTFRPPSSRRHNLRERPHDSL</sequence>
<dbReference type="AlphaFoldDB" id="A0A067Z1E2"/>
<evidence type="ECO:0000256" key="1">
    <source>
        <dbReference type="SAM" id="MobiDB-lite"/>
    </source>
</evidence>